<dbReference type="Proteomes" id="UP000663829">
    <property type="component" value="Unassembled WGS sequence"/>
</dbReference>
<feature type="region of interest" description="Disordered" evidence="3">
    <location>
        <begin position="188"/>
        <end position="211"/>
    </location>
</feature>
<name>A0A814KSP5_9BILA</name>
<evidence type="ECO:0000313" key="5">
    <source>
        <dbReference type="EMBL" id="CAF1053829.1"/>
    </source>
</evidence>
<accession>A0A814KSP5</accession>
<dbReference type="EMBL" id="CAJOBC010004314">
    <property type="protein sequence ID" value="CAF3823068.1"/>
    <property type="molecule type" value="Genomic_DNA"/>
</dbReference>
<feature type="compositionally biased region" description="Polar residues" evidence="3">
    <location>
        <begin position="188"/>
        <end position="200"/>
    </location>
</feature>
<evidence type="ECO:0000256" key="2">
    <source>
        <dbReference type="ARBA" id="ARBA00022737"/>
    </source>
</evidence>
<evidence type="ECO:0000313" key="6">
    <source>
        <dbReference type="EMBL" id="CAF3823068.1"/>
    </source>
</evidence>
<dbReference type="SUPFAM" id="SSF82109">
    <property type="entry name" value="MIR domain"/>
    <property type="match status" value="1"/>
</dbReference>
<feature type="domain" description="MIR" evidence="4">
    <location>
        <begin position="70"/>
        <end position="125"/>
    </location>
</feature>
<evidence type="ECO:0000256" key="1">
    <source>
        <dbReference type="ARBA" id="ARBA00022729"/>
    </source>
</evidence>
<evidence type="ECO:0000313" key="7">
    <source>
        <dbReference type="Proteomes" id="UP000663829"/>
    </source>
</evidence>
<reference evidence="5" key="1">
    <citation type="submission" date="2021-02" db="EMBL/GenBank/DDBJ databases">
        <authorList>
            <person name="Nowell W R."/>
        </authorList>
    </citation>
    <scope>NUCLEOTIDE SEQUENCE</scope>
</reference>
<keyword evidence="2" id="KW-0677">Repeat</keyword>
<dbReference type="AlphaFoldDB" id="A0A814KSP5"/>
<dbReference type="PANTHER" id="PTHR46809:SF2">
    <property type="entry name" value="GH21273P"/>
    <property type="match status" value="1"/>
</dbReference>
<dbReference type="Proteomes" id="UP000681722">
    <property type="component" value="Unassembled WGS sequence"/>
</dbReference>
<protein>
    <recommendedName>
        <fullName evidence="4">MIR domain-containing protein</fullName>
    </recommendedName>
</protein>
<organism evidence="5 7">
    <name type="scientific">Didymodactylos carnosus</name>
    <dbReference type="NCBI Taxonomy" id="1234261"/>
    <lineage>
        <taxon>Eukaryota</taxon>
        <taxon>Metazoa</taxon>
        <taxon>Spiralia</taxon>
        <taxon>Gnathifera</taxon>
        <taxon>Rotifera</taxon>
        <taxon>Eurotatoria</taxon>
        <taxon>Bdelloidea</taxon>
        <taxon>Philodinida</taxon>
        <taxon>Philodinidae</taxon>
        <taxon>Didymodactylos</taxon>
    </lineage>
</organism>
<dbReference type="Gene3D" id="2.80.10.50">
    <property type="match status" value="1"/>
</dbReference>
<dbReference type="SMART" id="SM00472">
    <property type="entry name" value="MIR"/>
    <property type="match status" value="3"/>
</dbReference>
<sequence>MVQFLGSLEFVTCGSTFKLLNIQSGSRLHSHDVKYGSGSGQQSVTGTPNVDDHNSYWQVRGDTMSDCERGAPIHCGDTVRLFHISTRRNLHSHNFVSPLSYNQEVSCYGEDGVGDEGDRWMVVCTDNNDVWQRRSDIRLQHVVTKKYLHLTGDTYGRPISGQKEICAYQNMNSQNIWRTEEGVFIRPSSTDFSSGDNQSYRTKEEHSNDEL</sequence>
<dbReference type="InterPro" id="IPR016093">
    <property type="entry name" value="MIR_motif"/>
</dbReference>
<dbReference type="EMBL" id="CAJNOQ010004314">
    <property type="protein sequence ID" value="CAF1053829.1"/>
    <property type="molecule type" value="Genomic_DNA"/>
</dbReference>
<proteinExistence type="predicted"/>
<evidence type="ECO:0000259" key="4">
    <source>
        <dbReference type="PROSITE" id="PS50919"/>
    </source>
</evidence>
<feature type="domain" description="MIR" evidence="4">
    <location>
        <begin position="8"/>
        <end position="62"/>
    </location>
</feature>
<dbReference type="OrthoDB" id="5588846at2759"/>
<dbReference type="PROSITE" id="PS50919">
    <property type="entry name" value="MIR"/>
    <property type="match status" value="3"/>
</dbReference>
<dbReference type="InterPro" id="IPR036300">
    <property type="entry name" value="MIR_dom_sf"/>
</dbReference>
<comment type="caution">
    <text evidence="5">The sequence shown here is derived from an EMBL/GenBank/DDBJ whole genome shotgun (WGS) entry which is preliminary data.</text>
</comment>
<gene>
    <name evidence="5" type="ORF">GPM918_LOCUS16424</name>
    <name evidence="6" type="ORF">SRO942_LOCUS16424</name>
</gene>
<keyword evidence="1" id="KW-0732">Signal</keyword>
<keyword evidence="7" id="KW-1185">Reference proteome</keyword>
<evidence type="ECO:0000256" key="3">
    <source>
        <dbReference type="SAM" id="MobiDB-lite"/>
    </source>
</evidence>
<dbReference type="PANTHER" id="PTHR46809">
    <property type="entry name" value="STROMAL CELL-DERIVED FACTOR 2-LIKE PROTEIN"/>
    <property type="match status" value="1"/>
</dbReference>
<feature type="domain" description="MIR" evidence="4">
    <location>
        <begin position="128"/>
        <end position="182"/>
    </location>
</feature>
<dbReference type="Pfam" id="PF02815">
    <property type="entry name" value="MIR"/>
    <property type="match status" value="1"/>
</dbReference>
<feature type="compositionally biased region" description="Basic and acidic residues" evidence="3">
    <location>
        <begin position="201"/>
        <end position="211"/>
    </location>
</feature>